<dbReference type="Proteomes" id="UP001286313">
    <property type="component" value="Unassembled WGS sequence"/>
</dbReference>
<organism evidence="2 3">
    <name type="scientific">Petrolisthes cinctipes</name>
    <name type="common">Flat porcelain crab</name>
    <dbReference type="NCBI Taxonomy" id="88211"/>
    <lineage>
        <taxon>Eukaryota</taxon>
        <taxon>Metazoa</taxon>
        <taxon>Ecdysozoa</taxon>
        <taxon>Arthropoda</taxon>
        <taxon>Crustacea</taxon>
        <taxon>Multicrustacea</taxon>
        <taxon>Malacostraca</taxon>
        <taxon>Eumalacostraca</taxon>
        <taxon>Eucarida</taxon>
        <taxon>Decapoda</taxon>
        <taxon>Pleocyemata</taxon>
        <taxon>Anomura</taxon>
        <taxon>Galatheoidea</taxon>
        <taxon>Porcellanidae</taxon>
        <taxon>Petrolisthes</taxon>
    </lineage>
</organism>
<keyword evidence="3" id="KW-1185">Reference proteome</keyword>
<sequence>MRQLKENKRKVNPTTTTTKNGKKGKRFIERRSDVMHTLKMMSINQRDPLVTDDNVPQTVLQHIQQAIYLQHLKGNINWDEPDLEVYTSRQPNPQVV</sequence>
<accession>A0AAE1G5K2</accession>
<protein>
    <submittedName>
        <fullName evidence="2">Uncharacterized protein</fullName>
    </submittedName>
</protein>
<dbReference type="EMBL" id="JAWQEG010000659">
    <property type="protein sequence ID" value="KAK3886919.1"/>
    <property type="molecule type" value="Genomic_DNA"/>
</dbReference>
<evidence type="ECO:0000313" key="2">
    <source>
        <dbReference type="EMBL" id="KAK3886919.1"/>
    </source>
</evidence>
<comment type="caution">
    <text evidence="2">The sequence shown here is derived from an EMBL/GenBank/DDBJ whole genome shotgun (WGS) entry which is preliminary data.</text>
</comment>
<gene>
    <name evidence="2" type="ORF">Pcinc_008956</name>
</gene>
<dbReference type="AlphaFoldDB" id="A0AAE1G5K2"/>
<proteinExistence type="predicted"/>
<name>A0AAE1G5K2_PETCI</name>
<feature type="region of interest" description="Disordered" evidence="1">
    <location>
        <begin position="1"/>
        <end position="25"/>
    </location>
</feature>
<reference evidence="2" key="1">
    <citation type="submission" date="2023-10" db="EMBL/GenBank/DDBJ databases">
        <title>Genome assemblies of two species of porcelain crab, Petrolisthes cinctipes and Petrolisthes manimaculis (Anomura: Porcellanidae).</title>
        <authorList>
            <person name="Angst P."/>
        </authorList>
    </citation>
    <scope>NUCLEOTIDE SEQUENCE</scope>
    <source>
        <strain evidence="2">PB745_01</strain>
        <tissue evidence="2">Gill</tissue>
    </source>
</reference>
<evidence type="ECO:0000256" key="1">
    <source>
        <dbReference type="SAM" id="MobiDB-lite"/>
    </source>
</evidence>
<evidence type="ECO:0000313" key="3">
    <source>
        <dbReference type="Proteomes" id="UP001286313"/>
    </source>
</evidence>